<dbReference type="AlphaFoldDB" id="A0A941F6V4"/>
<dbReference type="EMBL" id="JAGTAR010000018">
    <property type="protein sequence ID" value="MBR8536360.1"/>
    <property type="molecule type" value="Genomic_DNA"/>
</dbReference>
<dbReference type="PANTHER" id="PTHR30404:SF0">
    <property type="entry name" value="N-ACETYLMURAMOYL-L-ALANINE AMIDASE AMIC"/>
    <property type="match status" value="1"/>
</dbReference>
<evidence type="ECO:0000256" key="4">
    <source>
        <dbReference type="SAM" id="SignalP"/>
    </source>
</evidence>
<keyword evidence="4" id="KW-0732">Signal</keyword>
<keyword evidence="7" id="KW-1185">Reference proteome</keyword>
<dbReference type="RefSeq" id="WP_212191391.1">
    <property type="nucleotide sequence ID" value="NZ_JAGTAR010000018.1"/>
</dbReference>
<gene>
    <name evidence="6" type="ORF">KDU71_12380</name>
</gene>
<reference evidence="6" key="1">
    <citation type="journal article" date="2018" name="Int. J. Syst. Evol. Microbiol.">
        <title>Carboxylicivirga sediminis sp. nov., isolated from coastal sediment.</title>
        <authorList>
            <person name="Wang F.Q."/>
            <person name="Ren L.H."/>
            <person name="Zou R.J."/>
            <person name="Sun Y.Z."/>
            <person name="Liu X.J."/>
            <person name="Jiang F."/>
            <person name="Liu L.J."/>
        </authorList>
    </citation>
    <scope>NUCLEOTIDE SEQUENCE</scope>
    <source>
        <strain evidence="6">JR1</strain>
    </source>
</reference>
<dbReference type="GO" id="GO:0008745">
    <property type="term" value="F:N-acetylmuramoyl-L-alanine amidase activity"/>
    <property type="evidence" value="ECO:0007669"/>
    <property type="project" value="UniProtKB-EC"/>
</dbReference>
<evidence type="ECO:0000259" key="5">
    <source>
        <dbReference type="Pfam" id="PF01520"/>
    </source>
</evidence>
<dbReference type="CDD" id="cd02696">
    <property type="entry name" value="MurNAc-LAA"/>
    <property type="match status" value="1"/>
</dbReference>
<dbReference type="Pfam" id="PF01520">
    <property type="entry name" value="Amidase_3"/>
    <property type="match status" value="1"/>
</dbReference>
<evidence type="ECO:0000313" key="7">
    <source>
        <dbReference type="Proteomes" id="UP000679220"/>
    </source>
</evidence>
<dbReference type="GO" id="GO:0030288">
    <property type="term" value="C:outer membrane-bounded periplasmic space"/>
    <property type="evidence" value="ECO:0007669"/>
    <property type="project" value="TreeGrafter"/>
</dbReference>
<organism evidence="6 7">
    <name type="scientific">Carboxylicivirga sediminis</name>
    <dbReference type="NCBI Taxonomy" id="2006564"/>
    <lineage>
        <taxon>Bacteria</taxon>
        <taxon>Pseudomonadati</taxon>
        <taxon>Bacteroidota</taxon>
        <taxon>Bacteroidia</taxon>
        <taxon>Marinilabiliales</taxon>
        <taxon>Marinilabiliaceae</taxon>
        <taxon>Carboxylicivirga</taxon>
    </lineage>
</organism>
<dbReference type="EC" id="3.5.1.28" evidence="2"/>
<evidence type="ECO:0000256" key="1">
    <source>
        <dbReference type="ARBA" id="ARBA00001561"/>
    </source>
</evidence>
<protein>
    <recommendedName>
        <fullName evidence="2">N-acetylmuramoyl-L-alanine amidase</fullName>
        <ecNumber evidence="2">3.5.1.28</ecNumber>
    </recommendedName>
</protein>
<feature type="chain" id="PRO_5037671714" description="N-acetylmuramoyl-L-alanine amidase" evidence="4">
    <location>
        <begin position="25"/>
        <end position="331"/>
    </location>
</feature>
<comment type="catalytic activity">
    <reaction evidence="1">
        <text>Hydrolyzes the link between N-acetylmuramoyl residues and L-amino acid residues in certain cell-wall glycopeptides.</text>
        <dbReference type="EC" id="3.5.1.28"/>
    </reaction>
</comment>
<dbReference type="Proteomes" id="UP000679220">
    <property type="component" value="Unassembled WGS sequence"/>
</dbReference>
<dbReference type="SUPFAM" id="SSF53187">
    <property type="entry name" value="Zn-dependent exopeptidases"/>
    <property type="match status" value="1"/>
</dbReference>
<evidence type="ECO:0000256" key="3">
    <source>
        <dbReference type="ARBA" id="ARBA00022801"/>
    </source>
</evidence>
<sequence>MNKAVIRKYIILIGALLYSLAVSAQSTSELATDKPKPGEGLYSFLIRHKLSPQEHQQAFIDLNKGKFGKNNSLLAHHAYLIPSATIELHEPLFGKERAFFPLESNELKGTAFYLVAGHGGPDPGAIGQYGNHELHEDEYAYDITLRLAKKLMENGSKVHLIIQDEDDGIRDEQILKYDNHETCGSETIPLDQNQRLKQRTREVNKLYKKDSEAYRRCIIIHLDSRSKRRQIDVFFYHHKNSSGGKNLAYQLRDTFDEKYKQHQPSRGFSGTVSTRNLYLLRHTTPSSVFIELGNIQNYRDQQRFVIADNRQALANWLYEGIKKDFERNNKK</sequence>
<name>A0A941F6V4_9BACT</name>
<dbReference type="Gene3D" id="3.40.630.40">
    <property type="entry name" value="Zn-dependent exopeptidases"/>
    <property type="match status" value="1"/>
</dbReference>
<evidence type="ECO:0000313" key="6">
    <source>
        <dbReference type="EMBL" id="MBR8536360.1"/>
    </source>
</evidence>
<proteinExistence type="predicted"/>
<evidence type="ECO:0000256" key="2">
    <source>
        <dbReference type="ARBA" id="ARBA00011901"/>
    </source>
</evidence>
<dbReference type="PANTHER" id="PTHR30404">
    <property type="entry name" value="N-ACETYLMURAMOYL-L-ALANINE AMIDASE"/>
    <property type="match status" value="1"/>
</dbReference>
<comment type="caution">
    <text evidence="6">The sequence shown here is derived from an EMBL/GenBank/DDBJ whole genome shotgun (WGS) entry which is preliminary data.</text>
</comment>
<reference evidence="6" key="2">
    <citation type="submission" date="2021-04" db="EMBL/GenBank/DDBJ databases">
        <authorList>
            <person name="Zhang T."/>
            <person name="Zhang Y."/>
            <person name="Lu D."/>
            <person name="Zuo D."/>
            <person name="Du Z."/>
        </authorList>
    </citation>
    <scope>NUCLEOTIDE SEQUENCE</scope>
    <source>
        <strain evidence="6">JR1</strain>
    </source>
</reference>
<accession>A0A941F6V4</accession>
<dbReference type="GO" id="GO:0009253">
    <property type="term" value="P:peptidoglycan catabolic process"/>
    <property type="evidence" value="ECO:0007669"/>
    <property type="project" value="InterPro"/>
</dbReference>
<dbReference type="InterPro" id="IPR002508">
    <property type="entry name" value="MurNAc-LAA_cat"/>
</dbReference>
<keyword evidence="3" id="KW-0378">Hydrolase</keyword>
<feature type="domain" description="MurNAc-LAA" evidence="5">
    <location>
        <begin position="114"/>
        <end position="323"/>
    </location>
</feature>
<dbReference type="InterPro" id="IPR050695">
    <property type="entry name" value="N-acetylmuramoyl_amidase_3"/>
</dbReference>
<feature type="signal peptide" evidence="4">
    <location>
        <begin position="1"/>
        <end position="24"/>
    </location>
</feature>